<feature type="region of interest" description="Disordered" evidence="1">
    <location>
        <begin position="136"/>
        <end position="164"/>
    </location>
</feature>
<sequence length="362" mass="40996">MSSKKIKTIKRAGSLKRNYKVSLSKGKMAFRKIYDVKHLRAKSLQKQRSILKAYNNVTGPGDYENVVRIGERIQNSQRRNQPAYSFGIRHDFSNKKPPVLSKRHNVDYYSRDSPCPGAYSPERSYTVMSQTRGGWSMSKDKRFKGPGAERANHDVSSSSLNRYEKAVSPGPGSYLGSFDRSSLMDFKELGKVGTESRFTKQNPLYKVNANPAPNLYNLSSYNSVMANSMDKRKGNDISLSGMNNKTMLSSTFGCTFDKYSSVYFKENSKAFHSRDTPGPGLYETDRSFVPGLDSLAYSFSKDDRKIKKIKTSKVSPVDFNFNEAFKKVVRKDLMVKMGKAKRELDFTKYSSQNNELVLKGIL</sequence>
<evidence type="ECO:0000313" key="3">
    <source>
        <dbReference type="Proteomes" id="UP001295684"/>
    </source>
</evidence>
<gene>
    <name evidence="2" type="ORF">ECRASSUSDP1_LOCUS12522</name>
</gene>
<dbReference type="AlphaFoldDB" id="A0AAD1XG91"/>
<dbReference type="EMBL" id="CAMPGE010012434">
    <property type="protein sequence ID" value="CAI2371202.1"/>
    <property type="molecule type" value="Genomic_DNA"/>
</dbReference>
<evidence type="ECO:0000313" key="2">
    <source>
        <dbReference type="EMBL" id="CAI2371202.1"/>
    </source>
</evidence>
<name>A0AAD1XG91_EUPCR</name>
<reference evidence="2" key="1">
    <citation type="submission" date="2023-07" db="EMBL/GenBank/DDBJ databases">
        <authorList>
            <consortium name="AG Swart"/>
            <person name="Singh M."/>
            <person name="Singh A."/>
            <person name="Seah K."/>
            <person name="Emmerich C."/>
        </authorList>
    </citation>
    <scope>NUCLEOTIDE SEQUENCE</scope>
    <source>
        <strain evidence="2">DP1</strain>
    </source>
</reference>
<accession>A0AAD1XG91</accession>
<dbReference type="Proteomes" id="UP001295684">
    <property type="component" value="Unassembled WGS sequence"/>
</dbReference>
<organism evidence="2 3">
    <name type="scientific">Euplotes crassus</name>
    <dbReference type="NCBI Taxonomy" id="5936"/>
    <lineage>
        <taxon>Eukaryota</taxon>
        <taxon>Sar</taxon>
        <taxon>Alveolata</taxon>
        <taxon>Ciliophora</taxon>
        <taxon>Intramacronucleata</taxon>
        <taxon>Spirotrichea</taxon>
        <taxon>Hypotrichia</taxon>
        <taxon>Euplotida</taxon>
        <taxon>Euplotidae</taxon>
        <taxon>Moneuplotes</taxon>
    </lineage>
</organism>
<protein>
    <submittedName>
        <fullName evidence="2">Uncharacterized protein</fullName>
    </submittedName>
</protein>
<dbReference type="Pfam" id="PF07004">
    <property type="entry name" value="SHIPPO-rpt"/>
    <property type="match status" value="2"/>
</dbReference>
<comment type="caution">
    <text evidence="2">The sequence shown here is derived from an EMBL/GenBank/DDBJ whole genome shotgun (WGS) entry which is preliminary data.</text>
</comment>
<proteinExistence type="predicted"/>
<evidence type="ECO:0000256" key="1">
    <source>
        <dbReference type="SAM" id="MobiDB-lite"/>
    </source>
</evidence>
<keyword evidence="3" id="KW-1185">Reference proteome</keyword>
<dbReference type="InterPro" id="IPR010736">
    <property type="entry name" value="SHIPPO-rpt"/>
</dbReference>